<feature type="transmembrane region" description="Helical" evidence="1">
    <location>
        <begin position="26"/>
        <end position="48"/>
    </location>
</feature>
<dbReference type="EMBL" id="BSXT01001522">
    <property type="protein sequence ID" value="GMF43242.1"/>
    <property type="molecule type" value="Genomic_DNA"/>
</dbReference>
<accession>A0A9W7CUN5</accession>
<keyword evidence="1" id="KW-0812">Transmembrane</keyword>
<dbReference type="Proteomes" id="UP001165121">
    <property type="component" value="Unassembled WGS sequence"/>
</dbReference>
<dbReference type="AlphaFoldDB" id="A0A9W7CUN5"/>
<reference evidence="2" key="1">
    <citation type="submission" date="2023-04" db="EMBL/GenBank/DDBJ databases">
        <title>Phytophthora fragariaefolia NBRC 109709.</title>
        <authorList>
            <person name="Ichikawa N."/>
            <person name="Sato H."/>
            <person name="Tonouchi N."/>
        </authorList>
    </citation>
    <scope>NUCLEOTIDE SEQUENCE</scope>
    <source>
        <strain evidence="2">NBRC 109709</strain>
    </source>
</reference>
<keyword evidence="1" id="KW-1133">Transmembrane helix</keyword>
<protein>
    <submittedName>
        <fullName evidence="2">Unnamed protein product</fullName>
    </submittedName>
</protein>
<evidence type="ECO:0000313" key="2">
    <source>
        <dbReference type="EMBL" id="GMF43242.1"/>
    </source>
</evidence>
<keyword evidence="3" id="KW-1185">Reference proteome</keyword>
<keyword evidence="1" id="KW-0472">Membrane</keyword>
<sequence length="84" mass="8502">MAAVAVAMSVIAVAMGIVTAGLGAVGIVMDAVAVAMGAVTAGMGAVAVRQTPPQHPLRSSLTWTIRWPCTIRESRVRVSCSPGL</sequence>
<evidence type="ECO:0000313" key="3">
    <source>
        <dbReference type="Proteomes" id="UP001165121"/>
    </source>
</evidence>
<proteinExistence type="predicted"/>
<comment type="caution">
    <text evidence="2">The sequence shown here is derived from an EMBL/GenBank/DDBJ whole genome shotgun (WGS) entry which is preliminary data.</text>
</comment>
<gene>
    <name evidence="2" type="ORF">Pfra01_001454600</name>
</gene>
<organism evidence="2 3">
    <name type="scientific">Phytophthora fragariaefolia</name>
    <dbReference type="NCBI Taxonomy" id="1490495"/>
    <lineage>
        <taxon>Eukaryota</taxon>
        <taxon>Sar</taxon>
        <taxon>Stramenopiles</taxon>
        <taxon>Oomycota</taxon>
        <taxon>Peronosporomycetes</taxon>
        <taxon>Peronosporales</taxon>
        <taxon>Peronosporaceae</taxon>
        <taxon>Phytophthora</taxon>
    </lineage>
</organism>
<name>A0A9W7CUN5_9STRA</name>
<evidence type="ECO:0000256" key="1">
    <source>
        <dbReference type="SAM" id="Phobius"/>
    </source>
</evidence>